<keyword evidence="2" id="KW-1185">Reference proteome</keyword>
<protein>
    <submittedName>
        <fullName evidence="1">Uncharacterized protein</fullName>
    </submittedName>
</protein>
<dbReference type="PANTHER" id="PTHR47169:SF2">
    <property type="entry name" value="OS01G0541250 PROTEIN"/>
    <property type="match status" value="1"/>
</dbReference>
<accession>A0A225VUR9</accession>
<sequence>MGRTLGVKDISPQVRVAVAVYLATLSKEGRLRYGTIARKENYLSSLSGVYATTLPPSCCPASHTRPARRGSGLSNTTVLATDAARSAASGIPRSALHRHLKNKVPRRFISRVKPALTDDHTLHRLTWALAQVQRVQIDEKWFNMCKASSRYYLSADEELPYRSCSNRRYIGKVMFIAAVARPRYDFRRKTYFDGKIGIWPIVERIKAQKASKNRPAGTPITKNINMSRQVYVSMLKEKVFPAIREKWPEKLPLSVFSKTMLALTLMKTTEKLLPLGSKKIKMMCQPPRSPDCNILDLGIFNAIQSIQYRQPTNQIDGLTAAVQKAFNSVKHETIEQCFLTLQKVLERIIENEGGDGFKLPRVNKTLGSSKLLSTSFLRLLQLLKVATKF</sequence>
<comment type="caution">
    <text evidence="1">The sequence shown here is derived from an EMBL/GenBank/DDBJ whole genome shotgun (WGS) entry which is preliminary data.</text>
</comment>
<organism evidence="1 2">
    <name type="scientific">Phytophthora megakarya</name>
    <dbReference type="NCBI Taxonomy" id="4795"/>
    <lineage>
        <taxon>Eukaryota</taxon>
        <taxon>Sar</taxon>
        <taxon>Stramenopiles</taxon>
        <taxon>Oomycota</taxon>
        <taxon>Peronosporomycetes</taxon>
        <taxon>Peronosporales</taxon>
        <taxon>Peronosporaceae</taxon>
        <taxon>Phytophthora</taxon>
    </lineage>
</organism>
<dbReference type="InterPro" id="IPR036397">
    <property type="entry name" value="RNaseH_sf"/>
</dbReference>
<dbReference type="EMBL" id="NBNE01002848">
    <property type="protein sequence ID" value="OWZ09271.1"/>
    <property type="molecule type" value="Genomic_DNA"/>
</dbReference>
<evidence type="ECO:0000313" key="1">
    <source>
        <dbReference type="EMBL" id="OWZ09271.1"/>
    </source>
</evidence>
<proteinExistence type="predicted"/>
<evidence type="ECO:0000313" key="2">
    <source>
        <dbReference type="Proteomes" id="UP000198211"/>
    </source>
</evidence>
<dbReference type="OrthoDB" id="166546at2759"/>
<dbReference type="PANTHER" id="PTHR47169">
    <property type="entry name" value="OS01G0541250 PROTEIN"/>
    <property type="match status" value="1"/>
</dbReference>
<dbReference type="Proteomes" id="UP000198211">
    <property type="component" value="Unassembled WGS sequence"/>
</dbReference>
<reference evidence="2" key="1">
    <citation type="submission" date="2017-03" db="EMBL/GenBank/DDBJ databases">
        <title>Phytopthora megakarya and P. palmivora, two closely related causual agents of cacao black pod achieved similar genome size and gene model numbers by different mechanisms.</title>
        <authorList>
            <person name="Ali S."/>
            <person name="Shao J."/>
            <person name="Larry D.J."/>
            <person name="Kronmiller B."/>
            <person name="Shen D."/>
            <person name="Strem M.D."/>
            <person name="Melnick R.L."/>
            <person name="Guiltinan M.J."/>
            <person name="Tyler B.M."/>
            <person name="Meinhardt L.W."/>
            <person name="Bailey B.A."/>
        </authorList>
    </citation>
    <scope>NUCLEOTIDE SEQUENCE [LARGE SCALE GENOMIC DNA]</scope>
    <source>
        <strain evidence="2">zdho120</strain>
    </source>
</reference>
<name>A0A225VUR9_9STRA</name>
<dbReference type="AlphaFoldDB" id="A0A225VUR9"/>
<gene>
    <name evidence="1" type="ORF">PHMEG_00018054</name>
</gene>
<dbReference type="Gene3D" id="3.30.420.10">
    <property type="entry name" value="Ribonuclease H-like superfamily/Ribonuclease H"/>
    <property type="match status" value="1"/>
</dbReference>
<dbReference type="GO" id="GO:0003676">
    <property type="term" value="F:nucleic acid binding"/>
    <property type="evidence" value="ECO:0007669"/>
    <property type="project" value="InterPro"/>
</dbReference>